<evidence type="ECO:0000256" key="2">
    <source>
        <dbReference type="ARBA" id="ARBA00023136"/>
    </source>
</evidence>
<keyword evidence="5" id="KW-0732">Signal</keyword>
<feature type="region of interest" description="Disordered" evidence="4">
    <location>
        <begin position="300"/>
        <end position="322"/>
    </location>
</feature>
<dbReference type="OrthoDB" id="5166631at2"/>
<protein>
    <submittedName>
        <fullName evidence="7">OmpA family protein</fullName>
    </submittedName>
</protein>
<dbReference type="PROSITE" id="PS51123">
    <property type="entry name" value="OMPA_2"/>
    <property type="match status" value="1"/>
</dbReference>
<evidence type="ECO:0000313" key="7">
    <source>
        <dbReference type="EMBL" id="TDD85936.1"/>
    </source>
</evidence>
<dbReference type="CDD" id="cd07185">
    <property type="entry name" value="OmpA_C-like"/>
    <property type="match status" value="1"/>
</dbReference>
<dbReference type="PROSITE" id="PS51257">
    <property type="entry name" value="PROKAR_LIPOPROTEIN"/>
    <property type="match status" value="1"/>
</dbReference>
<keyword evidence="8" id="KW-1185">Reference proteome</keyword>
<keyword evidence="2 3" id="KW-0472">Membrane</keyword>
<evidence type="ECO:0000256" key="3">
    <source>
        <dbReference type="PROSITE-ProRule" id="PRU00473"/>
    </source>
</evidence>
<evidence type="ECO:0000256" key="5">
    <source>
        <dbReference type="SAM" id="SignalP"/>
    </source>
</evidence>
<proteinExistence type="predicted"/>
<evidence type="ECO:0000256" key="1">
    <source>
        <dbReference type="ARBA" id="ARBA00004442"/>
    </source>
</evidence>
<feature type="chain" id="PRO_5038721342" evidence="5">
    <location>
        <begin position="31"/>
        <end position="483"/>
    </location>
</feature>
<dbReference type="InterPro" id="IPR006665">
    <property type="entry name" value="OmpA-like"/>
</dbReference>
<dbReference type="RefSeq" id="WP_131894708.1">
    <property type="nucleotide sequence ID" value="NZ_SMKU01000085.1"/>
</dbReference>
<dbReference type="InterPro" id="IPR036737">
    <property type="entry name" value="OmpA-like_sf"/>
</dbReference>
<feature type="domain" description="OmpA-like" evidence="6">
    <location>
        <begin position="213"/>
        <end position="335"/>
    </location>
</feature>
<dbReference type="SUPFAM" id="SSF103088">
    <property type="entry name" value="OmpA-like"/>
    <property type="match status" value="1"/>
</dbReference>
<sequence length="483" mass="49362">MNGGRAHRPGIFRIGCGAAALVLASSACGALDTDFGGGEKDGAAGQGGGQGGGRGGGVVALPVSSAFHVEGRGMRLVRSGEREAVLQFELFNGTRDEVAPEDLGIDAREQLLGLVDPSHGTAYAPIGTGGADALVGSGDAIGPGGSGTVTAVFSAPPKETTEMLVAVSGLLPARVKVQPQGADGLKDDAVLHARRAERRVEPLVCKTGKAGPQATVGFRLSSDVLFAFGSATLLPDAQSALEGIAEQLKEVGGNLAVEGHTDAIGDEPSNQRLSQQRAAAVVAALRGRLDGAVAYRADGAGETRPIAPNARPGGGDNPDGRAQNRRVELQLTLAPSASASAAPAPNGGTGLADAGLRWRVDRVERLAGHVLAQVKVSNPTARALPLDFENHYSPEDAPTPGRVTASDQGTRLRYEPCRFLAPTYYDFIGNLGQNFTPKDAGSVPPGAEVILWSLLAAPPQQTGSMDVQVTGFPQPQPAEIATG</sequence>
<evidence type="ECO:0000313" key="8">
    <source>
        <dbReference type="Proteomes" id="UP000294513"/>
    </source>
</evidence>
<evidence type="ECO:0000259" key="6">
    <source>
        <dbReference type="PROSITE" id="PS51123"/>
    </source>
</evidence>
<dbReference type="Gene3D" id="3.30.1330.60">
    <property type="entry name" value="OmpA-like domain"/>
    <property type="match status" value="1"/>
</dbReference>
<dbReference type="AlphaFoldDB" id="A0A4R5BL15"/>
<dbReference type="PRINTS" id="PR01021">
    <property type="entry name" value="OMPADOMAIN"/>
</dbReference>
<dbReference type="PANTHER" id="PTHR30329:SF20">
    <property type="entry name" value="EXPORTED PROTEIN"/>
    <property type="match status" value="1"/>
</dbReference>
<dbReference type="InterPro" id="IPR006664">
    <property type="entry name" value="OMP_bac"/>
</dbReference>
<dbReference type="Proteomes" id="UP000294513">
    <property type="component" value="Unassembled WGS sequence"/>
</dbReference>
<evidence type="ECO:0000256" key="4">
    <source>
        <dbReference type="SAM" id="MobiDB-lite"/>
    </source>
</evidence>
<dbReference type="GO" id="GO:0009279">
    <property type="term" value="C:cell outer membrane"/>
    <property type="evidence" value="ECO:0007669"/>
    <property type="project" value="UniProtKB-SubCell"/>
</dbReference>
<gene>
    <name evidence="7" type="ORF">E1298_18115</name>
</gene>
<comment type="caution">
    <text evidence="7">The sequence shown here is derived from an EMBL/GenBank/DDBJ whole genome shotgun (WGS) entry which is preliminary data.</text>
</comment>
<dbReference type="PANTHER" id="PTHR30329">
    <property type="entry name" value="STATOR ELEMENT OF FLAGELLAR MOTOR COMPLEX"/>
    <property type="match status" value="1"/>
</dbReference>
<reference evidence="7 8" key="1">
    <citation type="submission" date="2019-03" db="EMBL/GenBank/DDBJ databases">
        <title>Draft genome sequences of novel Actinobacteria.</title>
        <authorList>
            <person name="Sahin N."/>
            <person name="Ay H."/>
            <person name="Saygin H."/>
        </authorList>
    </citation>
    <scope>NUCLEOTIDE SEQUENCE [LARGE SCALE GENOMIC DNA]</scope>
    <source>
        <strain evidence="7 8">H3C3</strain>
    </source>
</reference>
<dbReference type="InterPro" id="IPR050330">
    <property type="entry name" value="Bact_OuterMem_StrucFunc"/>
</dbReference>
<name>A0A4R5BL15_9ACTN</name>
<dbReference type="EMBL" id="SMKU01000085">
    <property type="protein sequence ID" value="TDD85936.1"/>
    <property type="molecule type" value="Genomic_DNA"/>
</dbReference>
<feature type="signal peptide" evidence="5">
    <location>
        <begin position="1"/>
        <end position="30"/>
    </location>
</feature>
<accession>A0A4R5BL15</accession>
<organism evidence="7 8">
    <name type="scientific">Actinomadura rubrisoli</name>
    <dbReference type="NCBI Taxonomy" id="2530368"/>
    <lineage>
        <taxon>Bacteria</taxon>
        <taxon>Bacillati</taxon>
        <taxon>Actinomycetota</taxon>
        <taxon>Actinomycetes</taxon>
        <taxon>Streptosporangiales</taxon>
        <taxon>Thermomonosporaceae</taxon>
        <taxon>Actinomadura</taxon>
    </lineage>
</organism>
<comment type="subcellular location">
    <subcellularLocation>
        <location evidence="1">Cell outer membrane</location>
    </subcellularLocation>
</comment>
<dbReference type="Pfam" id="PF00691">
    <property type="entry name" value="OmpA"/>
    <property type="match status" value="1"/>
</dbReference>